<dbReference type="Proteomes" id="UP001432292">
    <property type="component" value="Chromosome"/>
</dbReference>
<reference evidence="3" key="2">
    <citation type="submission" date="2022-10" db="EMBL/GenBank/DDBJ databases">
        <title>The complete genomes of actinobacterial strains from the NBC collection.</title>
        <authorList>
            <person name="Joergensen T.S."/>
            <person name="Alvarez Arevalo M."/>
            <person name="Sterndorff E.B."/>
            <person name="Faurdal D."/>
            <person name="Vuksanovic O."/>
            <person name="Mourched A.-S."/>
            <person name="Charusanti P."/>
            <person name="Shaw S."/>
            <person name="Blin K."/>
            <person name="Weber T."/>
        </authorList>
    </citation>
    <scope>NUCLEOTIDE SEQUENCE</scope>
    <source>
        <strain evidence="3">NBC_01256</strain>
    </source>
</reference>
<keyword evidence="5" id="KW-1185">Reference proteome</keyword>
<sequence length="45" mass="4601">MDLRTAFVLTLGGLAVCLAYGNPELGAAIGIGAVVVTLLLMLLKK</sequence>
<keyword evidence="1" id="KW-0472">Membrane</keyword>
<reference evidence="2 4" key="1">
    <citation type="submission" date="2019-12" db="EMBL/GenBank/DDBJ databases">
        <title>Whole genome shotgun sequence of Streptomyces caniferus NBRC 15389.</title>
        <authorList>
            <person name="Ichikawa N."/>
            <person name="Kimura A."/>
            <person name="Kitahashi Y."/>
            <person name="Komaki H."/>
            <person name="Tamura T."/>
        </authorList>
    </citation>
    <scope>NUCLEOTIDE SEQUENCE [LARGE SCALE GENOMIC DNA]</scope>
    <source>
        <strain evidence="2 4">NBRC 15389</strain>
    </source>
</reference>
<dbReference type="GeneID" id="96633791"/>
<accession>A0A640SA72</accession>
<evidence type="ECO:0000313" key="4">
    <source>
        <dbReference type="Proteomes" id="UP000435837"/>
    </source>
</evidence>
<dbReference type="AlphaFoldDB" id="A0A640SA72"/>
<proteinExistence type="predicted"/>
<name>A0A640SA72_9ACTN</name>
<dbReference type="Proteomes" id="UP000435837">
    <property type="component" value="Unassembled WGS sequence"/>
</dbReference>
<protein>
    <submittedName>
        <fullName evidence="2">Uncharacterized protein</fullName>
    </submittedName>
</protein>
<feature type="transmembrane region" description="Helical" evidence="1">
    <location>
        <begin position="25"/>
        <end position="43"/>
    </location>
</feature>
<evidence type="ECO:0000313" key="3">
    <source>
        <dbReference type="EMBL" id="WUS27054.1"/>
    </source>
</evidence>
<dbReference type="EMBL" id="BLIN01000005">
    <property type="protein sequence ID" value="GFE08017.1"/>
    <property type="molecule type" value="Genomic_DNA"/>
</dbReference>
<evidence type="ECO:0000313" key="2">
    <source>
        <dbReference type="EMBL" id="GFE08017.1"/>
    </source>
</evidence>
<gene>
    <name evidence="3" type="ORF">OG727_34870</name>
    <name evidence="2" type="ORF">Scani_42850</name>
</gene>
<dbReference type="EMBL" id="CP108473">
    <property type="protein sequence ID" value="WUS27054.1"/>
    <property type="molecule type" value="Genomic_DNA"/>
</dbReference>
<dbReference type="RefSeq" id="WP_167538125.1">
    <property type="nucleotide sequence ID" value="NZ_BAAATH010000063.1"/>
</dbReference>
<organism evidence="2 4">
    <name type="scientific">Streptomyces caniferus</name>
    <dbReference type="NCBI Taxonomy" id="285557"/>
    <lineage>
        <taxon>Bacteria</taxon>
        <taxon>Bacillati</taxon>
        <taxon>Actinomycetota</taxon>
        <taxon>Actinomycetes</taxon>
        <taxon>Kitasatosporales</taxon>
        <taxon>Streptomycetaceae</taxon>
        <taxon>Streptomyces</taxon>
    </lineage>
</organism>
<keyword evidence="1" id="KW-1133">Transmembrane helix</keyword>
<keyword evidence="1" id="KW-0812">Transmembrane</keyword>
<evidence type="ECO:0000256" key="1">
    <source>
        <dbReference type="SAM" id="Phobius"/>
    </source>
</evidence>
<evidence type="ECO:0000313" key="5">
    <source>
        <dbReference type="Proteomes" id="UP001432292"/>
    </source>
</evidence>